<evidence type="ECO:0000313" key="3">
    <source>
        <dbReference type="Proteomes" id="UP001497453"/>
    </source>
</evidence>
<keyword evidence="1" id="KW-0472">Membrane</keyword>
<evidence type="ECO:0000313" key="2">
    <source>
        <dbReference type="EMBL" id="CAL1707487.1"/>
    </source>
</evidence>
<organism evidence="2 3">
    <name type="scientific">Somion occarium</name>
    <dbReference type="NCBI Taxonomy" id="3059160"/>
    <lineage>
        <taxon>Eukaryota</taxon>
        <taxon>Fungi</taxon>
        <taxon>Dikarya</taxon>
        <taxon>Basidiomycota</taxon>
        <taxon>Agaricomycotina</taxon>
        <taxon>Agaricomycetes</taxon>
        <taxon>Polyporales</taxon>
        <taxon>Cerrenaceae</taxon>
        <taxon>Somion</taxon>
    </lineage>
</organism>
<name>A0ABP1DL92_9APHY</name>
<proteinExistence type="predicted"/>
<gene>
    <name evidence="2" type="ORF">GFSPODELE1_LOCUS6395</name>
</gene>
<keyword evidence="1" id="KW-0812">Transmembrane</keyword>
<protein>
    <submittedName>
        <fullName evidence="2">Uncharacterized protein</fullName>
    </submittedName>
</protein>
<evidence type="ECO:0000256" key="1">
    <source>
        <dbReference type="SAM" id="Phobius"/>
    </source>
</evidence>
<reference evidence="3" key="1">
    <citation type="submission" date="2024-04" db="EMBL/GenBank/DDBJ databases">
        <authorList>
            <person name="Shaw F."/>
            <person name="Minotto A."/>
        </authorList>
    </citation>
    <scope>NUCLEOTIDE SEQUENCE [LARGE SCALE GENOMIC DNA]</scope>
</reference>
<dbReference type="EMBL" id="OZ037947">
    <property type="protein sequence ID" value="CAL1707487.1"/>
    <property type="molecule type" value="Genomic_DNA"/>
</dbReference>
<keyword evidence="3" id="KW-1185">Reference proteome</keyword>
<dbReference type="Proteomes" id="UP001497453">
    <property type="component" value="Chromosome 4"/>
</dbReference>
<keyword evidence="1" id="KW-1133">Transmembrane helix</keyword>
<sequence length="225" mass="26021">MKRRASLCARNERSGTESRILGIFSYISSLFIFVRTLSVCLRAQRGQTYRLAFLPRDVYFNTTCFPQMTMNIQRFQFKFPTQHLVKVFQPLDVSTRLWRSVTFLCLLNIQILSSHSRDHIPASIGLYYSPLHSISRIQSIVFQGDLLKVLDLAARSLGNLVHYWSLGSGGTCMDHSLQTKFDSNWAERTSIIFRWRKDKQFCFSSGIGIIALCIARSYRGRLFVR</sequence>
<feature type="transmembrane region" description="Helical" evidence="1">
    <location>
        <begin position="20"/>
        <end position="41"/>
    </location>
</feature>
<accession>A0ABP1DL92</accession>